<dbReference type="RefSeq" id="WP_273942187.1">
    <property type="nucleotide sequence ID" value="NZ_CP097263.1"/>
</dbReference>
<sequence length="218" mass="24208">MTLPFVACVTCQQVIQDNEITARTIRLCQHCATVPWYHDACLHGAANCPTCAQPLTVADEWSPRQPAPDRSAWAGEDQGHQQVAASWDSIVARPTTNDAWWTALYTFLQNPPAAGEWEYLGFQHGAHEIRWHGESAAVFGPGAVDVHFHVHFTGHVYDGQPEWTYGSAWITGVHHMSVNIQENAALHNTVLPVLTHHWASITMSEAALRAAEDGKTWR</sequence>
<accession>A0ABV6MNK0</accession>
<evidence type="ECO:0000313" key="3">
    <source>
        <dbReference type="Proteomes" id="UP001589810"/>
    </source>
</evidence>
<evidence type="ECO:0000313" key="2">
    <source>
        <dbReference type="EMBL" id="MFC0541777.1"/>
    </source>
</evidence>
<organism evidence="2 3">
    <name type="scientific">Kutzneria chonburiensis</name>
    <dbReference type="NCBI Taxonomy" id="1483604"/>
    <lineage>
        <taxon>Bacteria</taxon>
        <taxon>Bacillati</taxon>
        <taxon>Actinomycetota</taxon>
        <taxon>Actinomycetes</taxon>
        <taxon>Pseudonocardiales</taxon>
        <taxon>Pseudonocardiaceae</taxon>
        <taxon>Kutzneria</taxon>
    </lineage>
</organism>
<name>A0ABV6MNK0_9PSEU</name>
<dbReference type="Proteomes" id="UP001589810">
    <property type="component" value="Unassembled WGS sequence"/>
</dbReference>
<evidence type="ECO:0000259" key="1">
    <source>
        <dbReference type="PROSITE" id="PS50089"/>
    </source>
</evidence>
<proteinExistence type="predicted"/>
<dbReference type="PROSITE" id="PS50089">
    <property type="entry name" value="ZF_RING_2"/>
    <property type="match status" value="1"/>
</dbReference>
<dbReference type="EMBL" id="JBHLUD010000002">
    <property type="protein sequence ID" value="MFC0541777.1"/>
    <property type="molecule type" value="Genomic_DNA"/>
</dbReference>
<protein>
    <recommendedName>
        <fullName evidence="1">RING-type domain-containing protein</fullName>
    </recommendedName>
</protein>
<feature type="domain" description="RING-type" evidence="1">
    <location>
        <begin position="8"/>
        <end position="51"/>
    </location>
</feature>
<dbReference type="InterPro" id="IPR001841">
    <property type="entry name" value="Znf_RING"/>
</dbReference>
<keyword evidence="3" id="KW-1185">Reference proteome</keyword>
<reference evidence="2 3" key="1">
    <citation type="submission" date="2024-09" db="EMBL/GenBank/DDBJ databases">
        <authorList>
            <person name="Sun Q."/>
            <person name="Mori K."/>
        </authorList>
    </citation>
    <scope>NUCLEOTIDE SEQUENCE [LARGE SCALE GENOMIC DNA]</scope>
    <source>
        <strain evidence="2 3">TBRC 1432</strain>
    </source>
</reference>
<comment type="caution">
    <text evidence="2">The sequence shown here is derived from an EMBL/GenBank/DDBJ whole genome shotgun (WGS) entry which is preliminary data.</text>
</comment>
<gene>
    <name evidence="2" type="ORF">ACFFH7_09810</name>
</gene>